<dbReference type="STRING" id="665126.ABB55_19870"/>
<dbReference type="Pfam" id="PF06226">
    <property type="entry name" value="DUF1007"/>
    <property type="match status" value="1"/>
</dbReference>
<dbReference type="AlphaFoldDB" id="A0A0N8GFF7"/>
<evidence type="ECO:0008006" key="4">
    <source>
        <dbReference type="Google" id="ProtNLM"/>
    </source>
</evidence>
<keyword evidence="3" id="KW-1185">Reference proteome</keyword>
<proteinExistence type="predicted"/>
<accession>A0A0N8GFF7</accession>
<reference evidence="2 3" key="1">
    <citation type="submission" date="2015-09" db="EMBL/GenBank/DDBJ databases">
        <authorList>
            <consortium name="Swine Surveillance"/>
        </authorList>
    </citation>
    <scope>NUCLEOTIDE SEQUENCE [LARGE SCALE GENOMIC DNA]</scope>
    <source>
        <strain evidence="2 3">16</strain>
    </source>
</reference>
<feature type="signal peptide" evidence="1">
    <location>
        <begin position="1"/>
        <end position="27"/>
    </location>
</feature>
<sequence>MVNLSRASIALLAALGAWFGAAGPAAAHPHVFVDARAELVFDGKGQISAIRQVWRFDDAFSAFATQGLDTDGDGKFSKEELQPLAKINVDSLKEYDYFTFLKLAGKRKGFKLPSEYWLQMRDGFLTLFYTLPLIEPIAAKGTAVELEVYDPGYFVDFTLVEQEPALLVGSPPGCSIDVHKKGEPEGATAAILSQIPATERELPADLQAVTRQFANRITVKCP</sequence>
<dbReference type="EMBL" id="LJYW01000001">
    <property type="protein sequence ID" value="KPL54193.1"/>
    <property type="molecule type" value="Genomic_DNA"/>
</dbReference>
<feature type="chain" id="PRO_5006025681" description="EF-hand domain-containing protein" evidence="1">
    <location>
        <begin position="28"/>
        <end position="222"/>
    </location>
</feature>
<gene>
    <name evidence="2" type="ORF">ABB55_19870</name>
</gene>
<protein>
    <recommendedName>
        <fullName evidence="4">EF-hand domain-containing protein</fullName>
    </recommendedName>
</protein>
<keyword evidence="1" id="KW-0732">Signal</keyword>
<organism evidence="2 3">
    <name type="scientific">Prosthecodimorpha hirschii</name>
    <dbReference type="NCBI Taxonomy" id="665126"/>
    <lineage>
        <taxon>Bacteria</taxon>
        <taxon>Pseudomonadati</taxon>
        <taxon>Pseudomonadota</taxon>
        <taxon>Alphaproteobacteria</taxon>
        <taxon>Hyphomicrobiales</taxon>
        <taxon>Ancalomicrobiaceae</taxon>
        <taxon>Prosthecodimorpha</taxon>
    </lineage>
</organism>
<dbReference type="InterPro" id="IPR010412">
    <property type="entry name" value="DUF1007"/>
</dbReference>
<evidence type="ECO:0000313" key="3">
    <source>
        <dbReference type="Proteomes" id="UP000048984"/>
    </source>
</evidence>
<evidence type="ECO:0000256" key="1">
    <source>
        <dbReference type="SAM" id="SignalP"/>
    </source>
</evidence>
<reference evidence="2 3" key="2">
    <citation type="submission" date="2015-10" db="EMBL/GenBank/DDBJ databases">
        <title>Draft Genome Sequence of Prosthecomicrobium hirschii ATCC 27832.</title>
        <authorList>
            <person name="Daniel J."/>
            <person name="Givan S.A."/>
            <person name="Brun Y.V."/>
            <person name="Brown P.J."/>
        </authorList>
    </citation>
    <scope>NUCLEOTIDE SEQUENCE [LARGE SCALE GENOMIC DNA]</scope>
    <source>
        <strain evidence="2 3">16</strain>
    </source>
</reference>
<dbReference type="Proteomes" id="UP000048984">
    <property type="component" value="Unassembled WGS sequence"/>
</dbReference>
<comment type="caution">
    <text evidence="2">The sequence shown here is derived from an EMBL/GenBank/DDBJ whole genome shotgun (WGS) entry which is preliminary data.</text>
</comment>
<name>A0A0N8GFF7_9HYPH</name>
<evidence type="ECO:0000313" key="2">
    <source>
        <dbReference type="EMBL" id="KPL54193.1"/>
    </source>
</evidence>
<dbReference type="RefSeq" id="WP_054360361.1">
    <property type="nucleotide sequence ID" value="NZ_LJYW01000001.1"/>
</dbReference>